<feature type="region of interest" description="Disordered" evidence="1">
    <location>
        <begin position="1"/>
        <end position="32"/>
    </location>
</feature>
<gene>
    <name evidence="2" type="ORF">P43SY_005047</name>
</gene>
<protein>
    <submittedName>
        <fullName evidence="2">Uncharacterized protein</fullName>
    </submittedName>
</protein>
<reference evidence="2" key="1">
    <citation type="submission" date="2021-12" db="EMBL/GenBank/DDBJ databases">
        <title>Prjna785345.</title>
        <authorList>
            <person name="Rujirawat T."/>
            <person name="Krajaejun T."/>
        </authorList>
    </citation>
    <scope>NUCLEOTIDE SEQUENCE</scope>
    <source>
        <strain evidence="2">Pi057C3</strain>
    </source>
</reference>
<keyword evidence="3" id="KW-1185">Reference proteome</keyword>
<dbReference type="AlphaFoldDB" id="A0AAD5Q8L5"/>
<feature type="compositionally biased region" description="Polar residues" evidence="1">
    <location>
        <begin position="161"/>
        <end position="174"/>
    </location>
</feature>
<feature type="compositionally biased region" description="Polar residues" evidence="1">
    <location>
        <begin position="141"/>
        <end position="153"/>
    </location>
</feature>
<feature type="region of interest" description="Disordered" evidence="1">
    <location>
        <begin position="141"/>
        <end position="178"/>
    </location>
</feature>
<accession>A0AAD5Q8L5</accession>
<dbReference type="Proteomes" id="UP001209570">
    <property type="component" value="Unassembled WGS sequence"/>
</dbReference>
<evidence type="ECO:0000313" key="2">
    <source>
        <dbReference type="EMBL" id="KAJ0405428.1"/>
    </source>
</evidence>
<organism evidence="2 3">
    <name type="scientific">Pythium insidiosum</name>
    <name type="common">Pythiosis disease agent</name>
    <dbReference type="NCBI Taxonomy" id="114742"/>
    <lineage>
        <taxon>Eukaryota</taxon>
        <taxon>Sar</taxon>
        <taxon>Stramenopiles</taxon>
        <taxon>Oomycota</taxon>
        <taxon>Peronosporomycetes</taxon>
        <taxon>Pythiales</taxon>
        <taxon>Pythiaceae</taxon>
        <taxon>Pythium</taxon>
    </lineage>
</organism>
<evidence type="ECO:0000256" key="1">
    <source>
        <dbReference type="SAM" id="MobiDB-lite"/>
    </source>
</evidence>
<comment type="caution">
    <text evidence="2">The sequence shown here is derived from an EMBL/GenBank/DDBJ whole genome shotgun (WGS) entry which is preliminary data.</text>
</comment>
<name>A0AAD5Q8L5_PYTIN</name>
<feature type="region of interest" description="Disordered" evidence="1">
    <location>
        <begin position="67"/>
        <end position="94"/>
    </location>
</feature>
<evidence type="ECO:0000313" key="3">
    <source>
        <dbReference type="Proteomes" id="UP001209570"/>
    </source>
</evidence>
<dbReference type="EMBL" id="JAKCXM010000045">
    <property type="protein sequence ID" value="KAJ0405428.1"/>
    <property type="molecule type" value="Genomic_DNA"/>
</dbReference>
<feature type="compositionally biased region" description="Low complexity" evidence="1">
    <location>
        <begin position="17"/>
        <end position="32"/>
    </location>
</feature>
<sequence length="588" mass="63900">MVSKQETMAVTVEEGEAALSSAPSPAASAAPTAAAAAVSPAGKNPTKKLLGGLGSYLPKVPTYLLQKKDGKDAGSSSRRSSGCDAPHDSEPVDELGEMPTLAKSASTASTSSSTSAVSRLRGLSLDQNAFANSLARKFSGFRQSSTASDSSPRVSIDGSRRSLTGQSLSPNQDPNAKARRGACVATSFGTGIVLDIRPDDGFYVVELVPKSVAYLREENIIREIKAVVGERVKTRWGLATVEQYYVDEDMYSIALDWRWDDDHVWRMKATTKKFEKINRGSSIVQHTKNRIFEGYSTIRESASFGYANVAAKINTTASTYKSRAGPGEDSGHQQHLGKVMTPYGVCSVVEVRADQFFVVRTKCGATAYLNADSVKMLHRRTHFAAGDRVKTPYGVGEVVEYRDEDEMYEVKLEVTTSLGASPPTLFISDVHAETMMAPANAGQNYNARLSSIFNMTRNSMVSASATVKASASGGLNTLSNVKAKVSTMAAIKMTKVKFQKGERVITAFGSGYVTDVRPLERIYEVNLRRLKFTGYFHESGLTAFPYERVTHFVVDGKTIPAPEMPRNMPDHKRRNIINTAIRQAREGK</sequence>
<proteinExistence type="predicted"/>